<dbReference type="InterPro" id="IPR058163">
    <property type="entry name" value="LysR-type_TF_proteobact-type"/>
</dbReference>
<dbReference type="Pfam" id="PF03466">
    <property type="entry name" value="LysR_substrate"/>
    <property type="match status" value="1"/>
</dbReference>
<evidence type="ECO:0000256" key="1">
    <source>
        <dbReference type="ARBA" id="ARBA00009437"/>
    </source>
</evidence>
<name>A0A1G4Q9W7_9HYPH</name>
<dbReference type="CDD" id="cd08422">
    <property type="entry name" value="PBP2_CrgA_like"/>
    <property type="match status" value="1"/>
</dbReference>
<dbReference type="PROSITE" id="PS50931">
    <property type="entry name" value="HTH_LYSR"/>
    <property type="match status" value="1"/>
</dbReference>
<dbReference type="InterPro" id="IPR036388">
    <property type="entry name" value="WH-like_DNA-bd_sf"/>
</dbReference>
<dbReference type="Proteomes" id="UP000199542">
    <property type="component" value="Unassembled WGS sequence"/>
</dbReference>
<dbReference type="GO" id="GO:0003700">
    <property type="term" value="F:DNA-binding transcription factor activity"/>
    <property type="evidence" value="ECO:0007669"/>
    <property type="project" value="InterPro"/>
</dbReference>
<dbReference type="Pfam" id="PF00126">
    <property type="entry name" value="HTH_1"/>
    <property type="match status" value="1"/>
</dbReference>
<dbReference type="Gene3D" id="3.40.190.290">
    <property type="match status" value="1"/>
</dbReference>
<organism evidence="9 10">
    <name type="scientific">Rhizobium mongolense subsp. loessense</name>
    <dbReference type="NCBI Taxonomy" id="158890"/>
    <lineage>
        <taxon>Bacteria</taxon>
        <taxon>Pseudomonadati</taxon>
        <taxon>Pseudomonadota</taxon>
        <taxon>Alphaproteobacteria</taxon>
        <taxon>Hyphomicrobiales</taxon>
        <taxon>Rhizobiaceae</taxon>
        <taxon>Rhizobium/Agrobacterium group</taxon>
        <taxon>Rhizobium</taxon>
    </lineage>
</organism>
<evidence type="ECO:0000256" key="6">
    <source>
        <dbReference type="ARBA" id="ARBA00067332"/>
    </source>
</evidence>
<proteinExistence type="inferred from homology"/>
<dbReference type="RefSeq" id="WP_092584190.1">
    <property type="nucleotide sequence ID" value="NZ_FMTM01000001.1"/>
</dbReference>
<dbReference type="PANTHER" id="PTHR30537">
    <property type="entry name" value="HTH-TYPE TRANSCRIPTIONAL REGULATOR"/>
    <property type="match status" value="1"/>
</dbReference>
<gene>
    <name evidence="9" type="ORF">SAMN02927900_01531</name>
</gene>
<comment type="similarity">
    <text evidence="1">Belongs to the LysR transcriptional regulatory family.</text>
</comment>
<evidence type="ECO:0000313" key="10">
    <source>
        <dbReference type="Proteomes" id="UP000199542"/>
    </source>
</evidence>
<evidence type="ECO:0000256" key="4">
    <source>
        <dbReference type="ARBA" id="ARBA00023163"/>
    </source>
</evidence>
<dbReference type="GO" id="GO:0003677">
    <property type="term" value="F:DNA binding"/>
    <property type="evidence" value="ECO:0007669"/>
    <property type="project" value="UniProtKB-KW"/>
</dbReference>
<dbReference type="Gene3D" id="1.10.10.10">
    <property type="entry name" value="Winged helix-like DNA-binding domain superfamily/Winged helix DNA-binding domain"/>
    <property type="match status" value="1"/>
</dbReference>
<keyword evidence="2" id="KW-0805">Transcription regulation</keyword>
<dbReference type="SUPFAM" id="SSF53850">
    <property type="entry name" value="Periplasmic binding protein-like II"/>
    <property type="match status" value="1"/>
</dbReference>
<dbReference type="SUPFAM" id="SSF46785">
    <property type="entry name" value="Winged helix' DNA-binding domain"/>
    <property type="match status" value="1"/>
</dbReference>
<protein>
    <recommendedName>
        <fullName evidence="6">HTH-type transcriptional regulator TtuA</fullName>
    </recommendedName>
    <alternativeName>
        <fullName evidence="7">Tartrate utilization transcriptional regulator</fullName>
    </alternativeName>
</protein>
<sequence length="315" mass="34609">MSFDGRILSGVSVLAAVVEGGSFVKAAELIGITDSGVSRAIGRLETRLGVRLLDRTTRSVTLTDEGRRFYQEVKPHLNAIEDAAVVASGAASAVRGRLKVDIDPFFLPLVLAGRLGTFCERHPDLSIEFVTKEHVGDLVADGIDLAIRFGEPRLASLVARKLIEAPILTVASPRYLERHGRPAHPRDLTAHRCLQFLDPYTGRPFEWEFIRGDEAIDFPTTGPLTFTDPKAMLDECFAGTGIAQVIGWGIGQALARGSLVDLFPDWHGERFPLFAFHPSRKHPPAKVRAFIDFCAEIATELERSAPREQSWKEGS</sequence>
<dbReference type="InterPro" id="IPR036390">
    <property type="entry name" value="WH_DNA-bd_sf"/>
</dbReference>
<feature type="domain" description="HTH lysR-type" evidence="8">
    <location>
        <begin position="13"/>
        <end position="63"/>
    </location>
</feature>
<evidence type="ECO:0000256" key="7">
    <source>
        <dbReference type="ARBA" id="ARBA00083243"/>
    </source>
</evidence>
<evidence type="ECO:0000256" key="3">
    <source>
        <dbReference type="ARBA" id="ARBA00023125"/>
    </source>
</evidence>
<dbReference type="EMBL" id="FMTM01000001">
    <property type="protein sequence ID" value="SCW41370.1"/>
    <property type="molecule type" value="Genomic_DNA"/>
</dbReference>
<dbReference type="InterPro" id="IPR005119">
    <property type="entry name" value="LysR_subst-bd"/>
</dbReference>
<dbReference type="AlphaFoldDB" id="A0A1G4Q9W7"/>
<dbReference type="FunFam" id="1.10.10.10:FF:000001">
    <property type="entry name" value="LysR family transcriptional regulator"/>
    <property type="match status" value="1"/>
</dbReference>
<comment type="function">
    <text evidence="5">Transcriptional regulator of the ttuABCDE tartrate utilization operon.</text>
</comment>
<accession>A0A1G4Q9W7</accession>
<keyword evidence="3 9" id="KW-0238">DNA-binding</keyword>
<reference evidence="9 10" key="1">
    <citation type="submission" date="2016-10" db="EMBL/GenBank/DDBJ databases">
        <authorList>
            <person name="de Groot N.N."/>
        </authorList>
    </citation>
    <scope>NUCLEOTIDE SEQUENCE [LARGE SCALE GENOMIC DNA]</scope>
    <source>
        <strain evidence="9 10">CGMCC 1.3401</strain>
    </source>
</reference>
<evidence type="ECO:0000259" key="8">
    <source>
        <dbReference type="PROSITE" id="PS50931"/>
    </source>
</evidence>
<dbReference type="InterPro" id="IPR000847">
    <property type="entry name" value="LysR_HTH_N"/>
</dbReference>
<evidence type="ECO:0000256" key="5">
    <source>
        <dbReference type="ARBA" id="ARBA00054626"/>
    </source>
</evidence>
<evidence type="ECO:0000313" key="9">
    <source>
        <dbReference type="EMBL" id="SCW41370.1"/>
    </source>
</evidence>
<keyword evidence="4" id="KW-0804">Transcription</keyword>
<dbReference type="PANTHER" id="PTHR30537:SF5">
    <property type="entry name" value="HTH-TYPE TRANSCRIPTIONAL ACTIVATOR TTDR-RELATED"/>
    <property type="match status" value="1"/>
</dbReference>
<evidence type="ECO:0000256" key="2">
    <source>
        <dbReference type="ARBA" id="ARBA00023015"/>
    </source>
</evidence>